<dbReference type="PANTHER" id="PTHR30093">
    <property type="entry name" value="GENERAL SECRETION PATHWAY PROTEIN G"/>
    <property type="match status" value="1"/>
</dbReference>
<evidence type="ECO:0000256" key="9">
    <source>
        <dbReference type="ARBA" id="ARBA00023136"/>
    </source>
</evidence>
<comment type="caution">
    <text evidence="12">The sequence shown here is derived from an EMBL/GenBank/DDBJ whole genome shotgun (WGS) entry which is preliminary data.</text>
</comment>
<dbReference type="InterPro" id="IPR012902">
    <property type="entry name" value="N_methyl_site"/>
</dbReference>
<keyword evidence="5" id="KW-0488">Methylation</keyword>
<dbReference type="Pfam" id="PF08334">
    <property type="entry name" value="T2SSG"/>
    <property type="match status" value="1"/>
</dbReference>
<evidence type="ECO:0000313" key="12">
    <source>
        <dbReference type="EMBL" id="HDR46979.1"/>
    </source>
</evidence>
<dbReference type="InterPro" id="IPR010054">
    <property type="entry name" value="Type2_sec_GspG"/>
</dbReference>
<dbReference type="InterPro" id="IPR045584">
    <property type="entry name" value="Pilin-like"/>
</dbReference>
<sequence length="146" mass="16252">MNKYLRQCQRGFTLIEIMVVVIILGILAGIVVPRLLDEPEEARRTKAQVQIKSLEEALAMYKLHNGYFPTTEQGLQALVEKPETGRIPNNYKEGGYIAKIPLDPWGSPYIYLSPGVHGDYDLISYGADGEPGGEGKDADVESWNIE</sequence>
<dbReference type="Proteomes" id="UP000886162">
    <property type="component" value="Unassembled WGS sequence"/>
</dbReference>
<evidence type="ECO:0000256" key="5">
    <source>
        <dbReference type="ARBA" id="ARBA00022481"/>
    </source>
</evidence>
<comment type="similarity">
    <text evidence="2">Belongs to the GSP G family.</text>
</comment>
<evidence type="ECO:0000256" key="8">
    <source>
        <dbReference type="ARBA" id="ARBA00022989"/>
    </source>
</evidence>
<accession>A0A831LHN8</accession>
<dbReference type="GO" id="GO:0015627">
    <property type="term" value="C:type II protein secretion system complex"/>
    <property type="evidence" value="ECO:0007669"/>
    <property type="project" value="InterPro"/>
</dbReference>
<dbReference type="Pfam" id="PF07963">
    <property type="entry name" value="N_methyl"/>
    <property type="match status" value="1"/>
</dbReference>
<feature type="domain" description="Type II secretion system protein GspG C-terminal" evidence="11">
    <location>
        <begin position="35"/>
        <end position="143"/>
    </location>
</feature>
<comment type="subcellular location">
    <subcellularLocation>
        <location evidence="1">Cell inner membrane</location>
        <topology evidence="1">Single-pass membrane protein</topology>
    </subcellularLocation>
</comment>
<protein>
    <recommendedName>
        <fullName evidence="3">Type II secretion system core protein G</fullName>
    </recommendedName>
</protein>
<keyword evidence="9 10" id="KW-0472">Membrane</keyword>
<dbReference type="PROSITE" id="PS00409">
    <property type="entry name" value="PROKAR_NTER_METHYL"/>
    <property type="match status" value="1"/>
</dbReference>
<dbReference type="PANTHER" id="PTHR30093:SF44">
    <property type="entry name" value="TYPE II SECRETION SYSTEM CORE PROTEIN G"/>
    <property type="match status" value="1"/>
</dbReference>
<name>A0A831LHN8_9BACT</name>
<keyword evidence="8 10" id="KW-1133">Transmembrane helix</keyword>
<dbReference type="GO" id="GO:0015628">
    <property type="term" value="P:protein secretion by the type II secretion system"/>
    <property type="evidence" value="ECO:0007669"/>
    <property type="project" value="InterPro"/>
</dbReference>
<dbReference type="InterPro" id="IPR013545">
    <property type="entry name" value="T2SS_protein-GspG_C"/>
</dbReference>
<dbReference type="AlphaFoldDB" id="A0A831LHN8"/>
<keyword evidence="6" id="KW-0997">Cell inner membrane</keyword>
<evidence type="ECO:0000259" key="11">
    <source>
        <dbReference type="Pfam" id="PF08334"/>
    </source>
</evidence>
<evidence type="ECO:0000256" key="1">
    <source>
        <dbReference type="ARBA" id="ARBA00004377"/>
    </source>
</evidence>
<feature type="transmembrane region" description="Helical" evidence="10">
    <location>
        <begin position="12"/>
        <end position="36"/>
    </location>
</feature>
<dbReference type="GO" id="GO:0005886">
    <property type="term" value="C:plasma membrane"/>
    <property type="evidence" value="ECO:0007669"/>
    <property type="project" value="UniProtKB-SubCell"/>
</dbReference>
<proteinExistence type="inferred from homology"/>
<evidence type="ECO:0000256" key="7">
    <source>
        <dbReference type="ARBA" id="ARBA00022692"/>
    </source>
</evidence>
<dbReference type="InterPro" id="IPR000983">
    <property type="entry name" value="Bac_GSPG_pilin"/>
</dbReference>
<gene>
    <name evidence="12" type="primary">gspG</name>
    <name evidence="12" type="ORF">ENN94_04685</name>
</gene>
<dbReference type="NCBIfam" id="TIGR02532">
    <property type="entry name" value="IV_pilin_GFxxxE"/>
    <property type="match status" value="1"/>
</dbReference>
<evidence type="ECO:0000256" key="4">
    <source>
        <dbReference type="ARBA" id="ARBA00022475"/>
    </source>
</evidence>
<dbReference type="SUPFAM" id="SSF54523">
    <property type="entry name" value="Pili subunits"/>
    <property type="match status" value="1"/>
</dbReference>
<dbReference type="PRINTS" id="PR00813">
    <property type="entry name" value="BCTERIALGSPG"/>
</dbReference>
<evidence type="ECO:0000256" key="2">
    <source>
        <dbReference type="ARBA" id="ARBA00009984"/>
    </source>
</evidence>
<keyword evidence="4" id="KW-1003">Cell membrane</keyword>
<dbReference type="NCBIfam" id="TIGR01710">
    <property type="entry name" value="typeII_sec_gspG"/>
    <property type="match status" value="1"/>
</dbReference>
<dbReference type="Gene3D" id="3.30.700.10">
    <property type="entry name" value="Glycoprotein, Type 4 Pilin"/>
    <property type="match status" value="1"/>
</dbReference>
<keyword evidence="7 10" id="KW-0812">Transmembrane</keyword>
<evidence type="ECO:0000256" key="10">
    <source>
        <dbReference type="SAM" id="Phobius"/>
    </source>
</evidence>
<evidence type="ECO:0000256" key="3">
    <source>
        <dbReference type="ARBA" id="ARBA00020042"/>
    </source>
</evidence>
<dbReference type="EMBL" id="DSDO01000325">
    <property type="protein sequence ID" value="HDR46979.1"/>
    <property type="molecule type" value="Genomic_DNA"/>
</dbReference>
<evidence type="ECO:0000256" key="6">
    <source>
        <dbReference type="ARBA" id="ARBA00022519"/>
    </source>
</evidence>
<organism evidence="12">
    <name type="scientific">Geoalkalibacter subterraneus</name>
    <dbReference type="NCBI Taxonomy" id="483547"/>
    <lineage>
        <taxon>Bacteria</taxon>
        <taxon>Pseudomonadati</taxon>
        <taxon>Thermodesulfobacteriota</taxon>
        <taxon>Desulfuromonadia</taxon>
        <taxon>Desulfuromonadales</taxon>
        <taxon>Geoalkalibacteraceae</taxon>
        <taxon>Geoalkalibacter</taxon>
    </lineage>
</organism>
<reference evidence="12" key="1">
    <citation type="journal article" date="2020" name="mSystems">
        <title>Genome- and Community-Level Interaction Insights into Carbon Utilization and Element Cycling Functions of Hydrothermarchaeota in Hydrothermal Sediment.</title>
        <authorList>
            <person name="Zhou Z."/>
            <person name="Liu Y."/>
            <person name="Xu W."/>
            <person name="Pan J."/>
            <person name="Luo Z.H."/>
            <person name="Li M."/>
        </authorList>
    </citation>
    <scope>NUCLEOTIDE SEQUENCE [LARGE SCALE GENOMIC DNA]</scope>
    <source>
        <strain evidence="12">SpSt-1220</strain>
    </source>
</reference>